<dbReference type="AlphaFoldDB" id="A0A1D2MFN2"/>
<evidence type="ECO:0000313" key="1">
    <source>
        <dbReference type="EMBL" id="ODM91798.1"/>
    </source>
</evidence>
<reference evidence="1 2" key="1">
    <citation type="journal article" date="2016" name="Genome Biol. Evol.">
        <title>Gene Family Evolution Reflects Adaptation to Soil Environmental Stressors in the Genome of the Collembolan Orchesella cincta.</title>
        <authorList>
            <person name="Faddeeva-Vakhrusheva A."/>
            <person name="Derks M.F."/>
            <person name="Anvar S.Y."/>
            <person name="Agamennone V."/>
            <person name="Suring W."/>
            <person name="Smit S."/>
            <person name="van Straalen N.M."/>
            <person name="Roelofs D."/>
        </authorList>
    </citation>
    <scope>NUCLEOTIDE SEQUENCE [LARGE SCALE GENOMIC DNA]</scope>
    <source>
        <tissue evidence="1">Mixed pool</tissue>
    </source>
</reference>
<evidence type="ECO:0000313" key="2">
    <source>
        <dbReference type="Proteomes" id="UP000094527"/>
    </source>
</evidence>
<keyword evidence="2" id="KW-1185">Reference proteome</keyword>
<name>A0A1D2MFN2_ORCCI</name>
<accession>A0A1D2MFN2</accession>
<organism evidence="1 2">
    <name type="scientific">Orchesella cincta</name>
    <name type="common">Springtail</name>
    <name type="synonym">Podura cincta</name>
    <dbReference type="NCBI Taxonomy" id="48709"/>
    <lineage>
        <taxon>Eukaryota</taxon>
        <taxon>Metazoa</taxon>
        <taxon>Ecdysozoa</taxon>
        <taxon>Arthropoda</taxon>
        <taxon>Hexapoda</taxon>
        <taxon>Collembola</taxon>
        <taxon>Entomobryomorpha</taxon>
        <taxon>Entomobryoidea</taxon>
        <taxon>Orchesellidae</taxon>
        <taxon>Orchesellinae</taxon>
        <taxon>Orchesella</taxon>
    </lineage>
</organism>
<dbReference type="EMBL" id="LJIJ01001416">
    <property type="protein sequence ID" value="ODM91798.1"/>
    <property type="molecule type" value="Genomic_DNA"/>
</dbReference>
<gene>
    <name evidence="1" type="ORF">Ocin01_14885</name>
</gene>
<feature type="non-terminal residue" evidence="1">
    <location>
        <position position="1"/>
    </location>
</feature>
<dbReference type="Proteomes" id="UP000094527">
    <property type="component" value="Unassembled WGS sequence"/>
</dbReference>
<comment type="caution">
    <text evidence="1">The sequence shown here is derived from an EMBL/GenBank/DDBJ whole genome shotgun (WGS) entry which is preliminary data.</text>
</comment>
<sequence>FNFELKVYLVPILSTKSQRLLKKHAPCPLGSNDLLSSKRPSLVFVRIDLEFEVVNSIDKDQIL</sequence>
<proteinExistence type="predicted"/>
<protein>
    <submittedName>
        <fullName evidence="1">Uncharacterized protein</fullName>
    </submittedName>
</protein>